<dbReference type="Proteomes" id="UP000620124">
    <property type="component" value="Unassembled WGS sequence"/>
</dbReference>
<evidence type="ECO:0000313" key="3">
    <source>
        <dbReference type="Proteomes" id="UP000620124"/>
    </source>
</evidence>
<evidence type="ECO:0000259" key="1">
    <source>
        <dbReference type="PROSITE" id="PS50004"/>
    </source>
</evidence>
<dbReference type="InterPro" id="IPR000008">
    <property type="entry name" value="C2_dom"/>
</dbReference>
<reference evidence="2" key="1">
    <citation type="submission" date="2020-05" db="EMBL/GenBank/DDBJ databases">
        <title>Mycena genomes resolve the evolution of fungal bioluminescence.</title>
        <authorList>
            <person name="Tsai I.J."/>
        </authorList>
    </citation>
    <scope>NUCLEOTIDE SEQUENCE</scope>
    <source>
        <strain evidence="2">CCC161011</strain>
    </source>
</reference>
<protein>
    <recommendedName>
        <fullName evidence="1">C2 domain-containing protein</fullName>
    </recommendedName>
</protein>
<dbReference type="PANTHER" id="PTHR46980:SF2">
    <property type="entry name" value="TRICALBIN-1-RELATED"/>
    <property type="match status" value="1"/>
</dbReference>
<dbReference type="PANTHER" id="PTHR46980">
    <property type="entry name" value="TRICALBIN-1-RELATED"/>
    <property type="match status" value="1"/>
</dbReference>
<keyword evidence="3" id="KW-1185">Reference proteome</keyword>
<dbReference type="SMART" id="SM00239">
    <property type="entry name" value="C2"/>
    <property type="match status" value="1"/>
</dbReference>
<gene>
    <name evidence="2" type="ORF">MVEN_01916400</name>
</gene>
<evidence type="ECO:0000313" key="2">
    <source>
        <dbReference type="EMBL" id="KAF7339987.1"/>
    </source>
</evidence>
<dbReference type="Pfam" id="PF00168">
    <property type="entry name" value="C2"/>
    <property type="match status" value="1"/>
</dbReference>
<dbReference type="SUPFAM" id="SSF49562">
    <property type="entry name" value="C2 domain (Calcium/lipid-binding domain, CaLB)"/>
    <property type="match status" value="2"/>
</dbReference>
<dbReference type="PROSITE" id="PS50004">
    <property type="entry name" value="C2"/>
    <property type="match status" value="1"/>
</dbReference>
<sequence length="289" mass="32587">MPVNSPFSRFCNASTGPQLAHTENAIGALKIIIQSAHIDGSSCWRWRRPNPSVAIRVNSTKVKTDTQSATYDPTWMEQTLYLLVASPKEEIRMRVYDHHEHRRLLGEASFDMTRLIESGMELNAQLPFLKRRKRRGDLLCSLFYFPISRSLETDVGIVHLTVHRAEDLHRIEGRSSRSCLVVMPIARVRLAWDTPSIHVTPPGKMIDKGLALWESMHEFLCFNKSSCVVYVDVLDPHLEDLALGHVCLGLTDLIEATIAKRGPWPLSGSAAGKLFVSAEWKPLNLKPNI</sequence>
<dbReference type="AlphaFoldDB" id="A0A8H7CL56"/>
<proteinExistence type="predicted"/>
<dbReference type="Gene3D" id="2.60.40.150">
    <property type="entry name" value="C2 domain"/>
    <property type="match status" value="1"/>
</dbReference>
<organism evidence="2 3">
    <name type="scientific">Mycena venus</name>
    <dbReference type="NCBI Taxonomy" id="2733690"/>
    <lineage>
        <taxon>Eukaryota</taxon>
        <taxon>Fungi</taxon>
        <taxon>Dikarya</taxon>
        <taxon>Basidiomycota</taxon>
        <taxon>Agaricomycotina</taxon>
        <taxon>Agaricomycetes</taxon>
        <taxon>Agaricomycetidae</taxon>
        <taxon>Agaricales</taxon>
        <taxon>Marasmiineae</taxon>
        <taxon>Mycenaceae</taxon>
        <taxon>Mycena</taxon>
    </lineage>
</organism>
<dbReference type="InterPro" id="IPR052455">
    <property type="entry name" value="Tricalbin_domain"/>
</dbReference>
<comment type="caution">
    <text evidence="2">The sequence shown here is derived from an EMBL/GenBank/DDBJ whole genome shotgun (WGS) entry which is preliminary data.</text>
</comment>
<feature type="domain" description="C2" evidence="1">
    <location>
        <begin position="13"/>
        <end position="126"/>
    </location>
</feature>
<accession>A0A8H7CL56</accession>
<dbReference type="EMBL" id="JACAZI010000019">
    <property type="protein sequence ID" value="KAF7339987.1"/>
    <property type="molecule type" value="Genomic_DNA"/>
</dbReference>
<dbReference type="OrthoDB" id="67700at2759"/>
<dbReference type="InterPro" id="IPR035892">
    <property type="entry name" value="C2_domain_sf"/>
</dbReference>
<name>A0A8H7CL56_9AGAR</name>